<organism evidence="1 2">
    <name type="scientific">Zarea fungicola</name>
    <dbReference type="NCBI Taxonomy" id="93591"/>
    <lineage>
        <taxon>Eukaryota</taxon>
        <taxon>Fungi</taxon>
        <taxon>Dikarya</taxon>
        <taxon>Ascomycota</taxon>
        <taxon>Pezizomycotina</taxon>
        <taxon>Sordariomycetes</taxon>
        <taxon>Hypocreomycetidae</taxon>
        <taxon>Hypocreales</taxon>
        <taxon>Cordycipitaceae</taxon>
        <taxon>Zarea</taxon>
    </lineage>
</organism>
<gene>
    <name evidence="1" type="ORF">NQ176_g8956</name>
</gene>
<protein>
    <submittedName>
        <fullName evidence="1">Uncharacterized protein</fullName>
    </submittedName>
</protein>
<reference evidence="1" key="1">
    <citation type="submission" date="2022-08" db="EMBL/GenBank/DDBJ databases">
        <title>Genome Sequence of Lecanicillium fungicola.</title>
        <authorList>
            <person name="Buettner E."/>
        </authorList>
    </citation>
    <scope>NUCLEOTIDE SEQUENCE</scope>
    <source>
        <strain evidence="1">Babe33</strain>
    </source>
</reference>
<keyword evidence="2" id="KW-1185">Reference proteome</keyword>
<dbReference type="Proteomes" id="UP001143910">
    <property type="component" value="Unassembled WGS sequence"/>
</dbReference>
<sequence length="1759" mass="194735">MAWALVLHVYTGADSPVFGFQFPTESGDGQNWTCRMEPFSGESLLNILKAASLPDAAVETQSVETFNTAVVHKHAETGSNVQLFLEVDLDEGTNLLAYSSSIMSNEQAASVAATFSQAIQEIIKNPHGKPTELELCSQHDRNILFGWNNNIPEKLDVRVDELIFHHGYQDPSHVAVSSWDGDLTYGELDRLSSSLAGHLAKQGVRGGMFVPLSFEKTKWTVLAMLGVIKAGGAYVLLDPSYPTKRMESICQDVDATILVASPQTVDKVQTLVENIVVVDDSSPIWSGSHDWSRQGTSQDALYAAFTSGSTGKPKGIVVEHGAFCTRALANGALLELNKYSRVLQFASYAFDVSHRDILFTLIHMGTICIPSDTDRVNNLELFINRHQVNWASLTPSVAGLLDPKAVPTLETLVLAGEAMSPAHLSTWADKVQLMNAYGPSECIAISCINPRLTTGSDRTNIGRGAGSAIWIVDAEDTNCLVPIGAIGELVIETAAVSRGYLKDQEKTESSFPDHVRWREDFQLSSQGRLYKTGDLGRFNVDGTISFIGRKDSQVKINGQRVELAEIEYHMLQVLSNSMEGASTIQVVVEMVIPKESNRPTLAAFVYQMGNEQKSEAQRNMEIRQTTANMADRLAEILPVYMIPNRRALRQLGASMTWDQMAAVTASTASYRAPSTEREQQLQRIFMAVLNLAADRVGADHSFLRLGGDSIAAMRLVAAAREEGLRLTVADVLRNPRLNELAQLAQTVSGQEEDIVLPFSLLKSGISISDARRESASLCGIEEHQVEDVLPCTPLQEGLLALTARKDSLYIRRFQLEIRPTIDISQLKRSWEQTVAAVPLLRTRIVDLPGQGLVQVVVDEPVSWQSNHDSQTMGLGSPLARHEIVTEQGKTYLVLTIHHAMYDGWSMPLVLDTTKKIYLGQQYSLTPFAAFIKYIASIDENAATKFWRRQFLGLEMSEFPSLPLSHQPQADRTLTHHIDVDWEGLDFTAATMVRAALAILISRYTNCPDAVFGATVMGRQAAVSGVASMAGPTLTTLPVRVMVEEEQTVYQLLQQVHTQSTDMIPYEQMGLQRIHRISEESKQACGFQTLLLVQPAEEKVSQDNELFFPEEEAQSGDIRLEDFTSYALMFRCDLKKQGMRLRTTFDPSVVDERQTMRMAHQFAHVLQQICVSVAGDTLLNRIEMATQQDLSDIWTWNSAAPRQLDSVWDGVLPGRLDSSLTQLAGHVPWVIQEHTDSRLAAVGCVGELWLEMPVNGHGHLYKSTASFVENPQWLLRGGSDHSGRNGCLYKTDELAKYTSDGAVIVLGRKDTLTRINGRRVNLRDVEHQVRRAVFEILRNSSVNVFAELVTPRGSQGPMLVAFLCNSTDFLTSSVANAIDEALSDRLSVKPHAYGMLKNGNGQIDLNRLREQANSFSLADLTVVERRDQDSAHPQTEAECQLRDLWATALDLPAERIRLNDSFFRLGGDSIMAMRLVGAARRHGLSLMVADVFSYPQLRRQATVIKATVAADQAVPPFSLLNLPLSVEEKRAQAAALCSVDPSLVQDVFPCTPLQVALLALAAQSPGNYIARRIFQLRETTDINKVAMAWAEVVASTPVLRSRIVDFGSQGLVQVEVNEPFYWKTESDLDRYIRADIEEPISLGTPLARLGLVDCGMQKYFVLTIHHAIYDGWLISLLFQAMYKAYHDQPRMVLMPFQPFIKAIDSLDEASMADFWKAQLDGLEAPTFPAVSASSPRTDSYALHWIEALHVDIVRPCLVLP</sequence>
<evidence type="ECO:0000313" key="2">
    <source>
        <dbReference type="Proteomes" id="UP001143910"/>
    </source>
</evidence>
<comment type="caution">
    <text evidence="1">The sequence shown here is derived from an EMBL/GenBank/DDBJ whole genome shotgun (WGS) entry which is preliminary data.</text>
</comment>
<proteinExistence type="predicted"/>
<evidence type="ECO:0000313" key="1">
    <source>
        <dbReference type="EMBL" id="KAJ2968886.1"/>
    </source>
</evidence>
<dbReference type="EMBL" id="JANJQO010001878">
    <property type="protein sequence ID" value="KAJ2968886.1"/>
    <property type="molecule type" value="Genomic_DNA"/>
</dbReference>
<accession>A0ACC1MRB6</accession>
<name>A0ACC1MRB6_9HYPO</name>